<keyword evidence="2" id="KW-1185">Reference proteome</keyword>
<protein>
    <submittedName>
        <fullName evidence="1">Uncharacterized protein</fullName>
    </submittedName>
</protein>
<evidence type="ECO:0000313" key="1">
    <source>
        <dbReference type="EMBL" id="SES15260.1"/>
    </source>
</evidence>
<dbReference type="Proteomes" id="UP000198505">
    <property type="component" value="Unassembled WGS sequence"/>
</dbReference>
<organism evidence="1 2">
    <name type="scientific">Vreelandella subterranea</name>
    <dbReference type="NCBI Taxonomy" id="416874"/>
    <lineage>
        <taxon>Bacteria</taxon>
        <taxon>Pseudomonadati</taxon>
        <taxon>Pseudomonadota</taxon>
        <taxon>Gammaproteobacteria</taxon>
        <taxon>Oceanospirillales</taxon>
        <taxon>Halomonadaceae</taxon>
        <taxon>Vreelandella</taxon>
    </lineage>
</organism>
<name>A0A1H9V0G1_9GAMM</name>
<proteinExistence type="predicted"/>
<dbReference type="AlphaFoldDB" id="A0A1H9V0G1"/>
<accession>A0A1H9V0G1</accession>
<dbReference type="STRING" id="416874.SAMN04487958_10816"/>
<evidence type="ECO:0000313" key="2">
    <source>
        <dbReference type="Proteomes" id="UP000198505"/>
    </source>
</evidence>
<sequence>MSDSMEHFPHLEDLVRDADRAVIEEQTMRVVLKAEQHHQHVRDQLQQVVTLGDQGKRISLGDDGPVLEPGTPMHKGFVTGIKVALHMVGDFPLKVVHSSEDDD</sequence>
<dbReference type="RefSeq" id="WP_139197166.1">
    <property type="nucleotide sequence ID" value="NZ_FOGS01000008.1"/>
</dbReference>
<dbReference type="EMBL" id="FOGS01000008">
    <property type="protein sequence ID" value="SES15260.1"/>
    <property type="molecule type" value="Genomic_DNA"/>
</dbReference>
<gene>
    <name evidence="1" type="ORF">SAMN04487958_10816</name>
</gene>
<reference evidence="2" key="1">
    <citation type="submission" date="2016-10" db="EMBL/GenBank/DDBJ databases">
        <authorList>
            <person name="Varghese N."/>
            <person name="Submissions S."/>
        </authorList>
    </citation>
    <scope>NUCLEOTIDE SEQUENCE [LARGE SCALE GENOMIC DNA]</scope>
    <source>
        <strain evidence="2">CGMCC 1.6495</strain>
    </source>
</reference>